<evidence type="ECO:0000313" key="3">
    <source>
        <dbReference type="Proteomes" id="UP000240572"/>
    </source>
</evidence>
<evidence type="ECO:0000313" key="2">
    <source>
        <dbReference type="EMBL" id="PSK92724.1"/>
    </source>
</evidence>
<name>A0A2P8D681_9BACT</name>
<dbReference type="EMBL" id="PYGD01000003">
    <property type="protein sequence ID" value="PSK92724.1"/>
    <property type="molecule type" value="Genomic_DNA"/>
</dbReference>
<feature type="signal peptide" evidence="1">
    <location>
        <begin position="1"/>
        <end position="26"/>
    </location>
</feature>
<feature type="chain" id="PRO_5015200839" evidence="1">
    <location>
        <begin position="27"/>
        <end position="213"/>
    </location>
</feature>
<protein>
    <submittedName>
        <fullName evidence="2">Carboxypeptidase-like protein</fullName>
    </submittedName>
</protein>
<dbReference type="Pfam" id="PF13715">
    <property type="entry name" value="CarbopepD_reg_2"/>
    <property type="match status" value="1"/>
</dbReference>
<keyword evidence="1" id="KW-0732">Signal</keyword>
<evidence type="ECO:0000256" key="1">
    <source>
        <dbReference type="SAM" id="SignalP"/>
    </source>
</evidence>
<dbReference type="GO" id="GO:0004180">
    <property type="term" value="F:carboxypeptidase activity"/>
    <property type="evidence" value="ECO:0007669"/>
    <property type="project" value="UniProtKB-KW"/>
</dbReference>
<comment type="caution">
    <text evidence="2">The sequence shown here is derived from an EMBL/GenBank/DDBJ whole genome shotgun (WGS) entry which is preliminary data.</text>
</comment>
<reference evidence="2 3" key="1">
    <citation type="submission" date="2018-03" db="EMBL/GenBank/DDBJ databases">
        <title>Genomic Encyclopedia of Type Strains, Phase III (KMG-III): the genomes of soil and plant-associated and newly described type strains.</title>
        <authorList>
            <person name="Whitman W."/>
        </authorList>
    </citation>
    <scope>NUCLEOTIDE SEQUENCE [LARGE SCALE GENOMIC DNA]</scope>
    <source>
        <strain evidence="2 3">CGMCC 1.12700</strain>
    </source>
</reference>
<dbReference type="InterPro" id="IPR008969">
    <property type="entry name" value="CarboxyPept-like_regulatory"/>
</dbReference>
<dbReference type="AlphaFoldDB" id="A0A2P8D681"/>
<keyword evidence="2" id="KW-0645">Protease</keyword>
<keyword evidence="3" id="KW-1185">Reference proteome</keyword>
<accession>A0A2P8D681</accession>
<gene>
    <name evidence="2" type="ORF">B0I18_103306</name>
</gene>
<dbReference type="OrthoDB" id="1115630at2"/>
<dbReference type="RefSeq" id="WP_106522903.1">
    <property type="nucleotide sequence ID" value="NZ_PYGD01000003.1"/>
</dbReference>
<sequence length="213" mass="24690">MMTRTTKYIFLLVVTCFLFSASFAQRFWDEVIQITGVTMTADSLRAVPNVTVTVKSKDRGTYSGAQGVFSLVCAKGDTLSFSAVGYRGKEFVVPDVEGRYFNVIQLMTQDTFYLPETIIRPIPYGEEFDYAFKYWEVPDDKYEVARKNTNKRTMLYLMATLPRDGRESQAAYQANQANQATYYGQQRPIGIFNPLKWNEFFQSWKRGDFRKKY</sequence>
<keyword evidence="2" id="KW-0378">Hydrolase</keyword>
<keyword evidence="2" id="KW-0121">Carboxypeptidase</keyword>
<dbReference type="SUPFAM" id="SSF49464">
    <property type="entry name" value="Carboxypeptidase regulatory domain-like"/>
    <property type="match status" value="1"/>
</dbReference>
<dbReference type="Proteomes" id="UP000240572">
    <property type="component" value="Unassembled WGS sequence"/>
</dbReference>
<proteinExistence type="predicted"/>
<organism evidence="2 3">
    <name type="scientific">Taibaiella chishuiensis</name>
    <dbReference type="NCBI Taxonomy" id="1434707"/>
    <lineage>
        <taxon>Bacteria</taxon>
        <taxon>Pseudomonadati</taxon>
        <taxon>Bacteroidota</taxon>
        <taxon>Chitinophagia</taxon>
        <taxon>Chitinophagales</taxon>
        <taxon>Chitinophagaceae</taxon>
        <taxon>Taibaiella</taxon>
    </lineage>
</organism>